<keyword evidence="8" id="KW-0811">Translocation</keyword>
<reference evidence="14 15" key="1">
    <citation type="submission" date="2024-01" db="EMBL/GenBank/DDBJ databases">
        <authorList>
            <consortium name="Genoscope - CEA"/>
            <person name="William W."/>
        </authorList>
    </citation>
    <scope>NUCLEOTIDE SEQUENCE [LARGE SCALE GENOMIC DNA]</scope>
    <source>
        <strain evidence="14 15">29B2s-10</strain>
    </source>
</reference>
<dbReference type="InterPro" id="IPR005341">
    <property type="entry name" value="Tim16"/>
</dbReference>
<dbReference type="Gene3D" id="1.10.287.110">
    <property type="entry name" value="DnaJ domain"/>
    <property type="match status" value="1"/>
</dbReference>
<keyword evidence="9" id="KW-0496">Mitochondrion</keyword>
<dbReference type="PANTHER" id="PTHR12388">
    <property type="entry name" value="MITOCHONDRIA ASSOCIATED GRANULOCYTE MACROPHAGE CSF SIGNALING MOLECULE"/>
    <property type="match status" value="1"/>
</dbReference>
<dbReference type="Proteomes" id="UP001497600">
    <property type="component" value="Chromosome D"/>
</dbReference>
<evidence type="ECO:0000256" key="4">
    <source>
        <dbReference type="ARBA" id="ARBA00020721"/>
    </source>
</evidence>
<comment type="similarity">
    <text evidence="2">Belongs to the TIM16/PAM16 family.</text>
</comment>
<organism evidence="14 15">
    <name type="scientific">[Candida] anglica</name>
    <dbReference type="NCBI Taxonomy" id="148631"/>
    <lineage>
        <taxon>Eukaryota</taxon>
        <taxon>Fungi</taxon>
        <taxon>Dikarya</taxon>
        <taxon>Ascomycota</taxon>
        <taxon>Saccharomycotina</taxon>
        <taxon>Pichiomycetes</taxon>
        <taxon>Debaryomycetaceae</taxon>
        <taxon>Kurtzmaniella</taxon>
    </lineage>
</organism>
<keyword evidence="15" id="KW-1185">Reference proteome</keyword>
<keyword evidence="5" id="KW-0813">Transport</keyword>
<name>A0ABP0EBM4_9ASCO</name>
<evidence type="ECO:0000256" key="12">
    <source>
        <dbReference type="ARBA" id="ARBA00030422"/>
    </source>
</evidence>
<protein>
    <recommendedName>
        <fullName evidence="4">Mitochondrial import inner membrane translocase subunit TIM16</fullName>
    </recommendedName>
    <alternativeName>
        <fullName evidence="3">Mitochondrial import inner membrane translocase subunit tim16</fullName>
    </alternativeName>
    <alternativeName>
        <fullName evidence="12 13">Presequence translocated-associated motor subunit PAM16</fullName>
    </alternativeName>
</protein>
<evidence type="ECO:0000313" key="15">
    <source>
        <dbReference type="Proteomes" id="UP001497600"/>
    </source>
</evidence>
<evidence type="ECO:0000256" key="5">
    <source>
        <dbReference type="ARBA" id="ARBA00022448"/>
    </source>
</evidence>
<comment type="subcellular location">
    <subcellularLocation>
        <location evidence="1">Mitochondrion inner membrane</location>
        <topology evidence="1">Peripheral membrane protein</topology>
    </subcellularLocation>
</comment>
<evidence type="ECO:0000256" key="9">
    <source>
        <dbReference type="ARBA" id="ARBA00023128"/>
    </source>
</evidence>
<evidence type="ECO:0000256" key="1">
    <source>
        <dbReference type="ARBA" id="ARBA00004637"/>
    </source>
</evidence>
<evidence type="ECO:0000256" key="3">
    <source>
        <dbReference type="ARBA" id="ARBA00013571"/>
    </source>
</evidence>
<evidence type="ECO:0000256" key="11">
    <source>
        <dbReference type="ARBA" id="ARBA00025080"/>
    </source>
</evidence>
<evidence type="ECO:0000256" key="8">
    <source>
        <dbReference type="ARBA" id="ARBA00023010"/>
    </source>
</evidence>
<dbReference type="Pfam" id="PF03656">
    <property type="entry name" value="Pam16"/>
    <property type="match status" value="1"/>
</dbReference>
<evidence type="ECO:0000256" key="7">
    <source>
        <dbReference type="ARBA" id="ARBA00022927"/>
    </source>
</evidence>
<dbReference type="InterPro" id="IPR036869">
    <property type="entry name" value="J_dom_sf"/>
</dbReference>
<dbReference type="PANTHER" id="PTHR12388:SF0">
    <property type="entry name" value="MITOCHONDRIAL IMPORT INNER MEMBRANE TRANSLOCASE SUBUNIT TIM16"/>
    <property type="match status" value="1"/>
</dbReference>
<keyword evidence="10" id="KW-0472">Membrane</keyword>
<proteinExistence type="inferred from homology"/>
<evidence type="ECO:0000256" key="2">
    <source>
        <dbReference type="ARBA" id="ARBA00008817"/>
    </source>
</evidence>
<dbReference type="EMBL" id="OZ004256">
    <property type="protein sequence ID" value="CAK7905427.1"/>
    <property type="molecule type" value="Genomic_DNA"/>
</dbReference>
<keyword evidence="6" id="KW-0999">Mitochondrion inner membrane</keyword>
<keyword evidence="7" id="KW-0653">Protein transport</keyword>
<evidence type="ECO:0000256" key="13">
    <source>
        <dbReference type="ARBA" id="ARBA00031407"/>
    </source>
</evidence>
<evidence type="ECO:0000256" key="6">
    <source>
        <dbReference type="ARBA" id="ARBA00022792"/>
    </source>
</evidence>
<evidence type="ECO:0000256" key="10">
    <source>
        <dbReference type="ARBA" id="ARBA00023136"/>
    </source>
</evidence>
<sequence>MAHRLLVNVIFTGASVFGKAFTEAYKQAAKATATSSQAKAAGATKSASVGGIQLDEACKILDLERADLTLDKVDEKYNYLFSVNSKEKGNSFYLQSKVFYAMDTLKKELEYAEKVRKMKESKGESGGESA</sequence>
<accession>A0ABP0EBM4</accession>
<evidence type="ECO:0000313" key="14">
    <source>
        <dbReference type="EMBL" id="CAK7905427.1"/>
    </source>
</evidence>
<gene>
    <name evidence="14" type="primary">PAM16</name>
    <name evidence="14" type="ORF">CAAN4_D14026</name>
</gene>
<comment type="function">
    <text evidence="11">Essential component of the PAM complex, a complex required for the translocation of transit peptide-containing proteins from the inner membrane into the mitochondrial matrix in an ATP-dependent manner. In the complex, it is required to regulate activity of mtHSP70 (SSC1) via its interaction with PAM18/TIM14. May act by positioning PAM18/TIM14 in juxtaposition to mtHSP70 at the translocon to maximize ATPase stimulation.</text>
</comment>